<sequence>MLVRDIEKALLHAERHGFGFGAMSLSKSALVHLARKLDPPGDGSPIRILELGGGQSTIFWSSLEKMSLLPVRVTTLEHDPAWARELQARITNESIDVSLQTLKQISGSDWERMFADSDKAGLMWEEIGESVPSEQFNHFTIENAFYAEAHSLILEPESIDAMIVDGPHGNGRSLAFLLFAAALKPGALVLIDDFDHYPFLADFGRVFRYEELYREIIGDKRWVLAQCTGRR</sequence>
<keyword evidence="2" id="KW-1185">Reference proteome</keyword>
<comment type="caution">
    <text evidence="1">The sequence shown here is derived from an EMBL/GenBank/DDBJ whole genome shotgun (WGS) entry which is preliminary data.</text>
</comment>
<dbReference type="EMBL" id="QMFB01000001">
    <property type="protein sequence ID" value="RAV22928.1"/>
    <property type="molecule type" value="Genomic_DNA"/>
</dbReference>
<organism evidence="1 2">
    <name type="scientific">Paenibacillus contaminans</name>
    <dbReference type="NCBI Taxonomy" id="450362"/>
    <lineage>
        <taxon>Bacteria</taxon>
        <taxon>Bacillati</taxon>
        <taxon>Bacillota</taxon>
        <taxon>Bacilli</taxon>
        <taxon>Bacillales</taxon>
        <taxon>Paenibacillaceae</taxon>
        <taxon>Paenibacillus</taxon>
    </lineage>
</organism>
<dbReference type="InterPro" id="IPR029063">
    <property type="entry name" value="SAM-dependent_MTases_sf"/>
</dbReference>
<evidence type="ECO:0000313" key="1">
    <source>
        <dbReference type="EMBL" id="RAV22928.1"/>
    </source>
</evidence>
<evidence type="ECO:0008006" key="3">
    <source>
        <dbReference type="Google" id="ProtNLM"/>
    </source>
</evidence>
<dbReference type="Pfam" id="PF13578">
    <property type="entry name" value="Methyltransf_24"/>
    <property type="match status" value="1"/>
</dbReference>
<dbReference type="Proteomes" id="UP000250369">
    <property type="component" value="Unassembled WGS sequence"/>
</dbReference>
<gene>
    <name evidence="1" type="ORF">DQG23_01620</name>
</gene>
<protein>
    <recommendedName>
        <fullName evidence="3">Class I SAM-dependent methyltransferase</fullName>
    </recommendedName>
</protein>
<accession>A0A329MUB1</accession>
<proteinExistence type="predicted"/>
<reference evidence="1 2" key="1">
    <citation type="journal article" date="2009" name="Int. J. Syst. Evol. Microbiol.">
        <title>Paenibacillus contaminans sp. nov., isolated from a contaminated laboratory plate.</title>
        <authorList>
            <person name="Chou J.H."/>
            <person name="Lee J.H."/>
            <person name="Lin M.C."/>
            <person name="Chang P.S."/>
            <person name="Arun A.B."/>
            <person name="Young C.C."/>
            <person name="Chen W.M."/>
        </authorList>
    </citation>
    <scope>NUCLEOTIDE SEQUENCE [LARGE SCALE GENOMIC DNA]</scope>
    <source>
        <strain evidence="1 2">CKOBP-6</strain>
    </source>
</reference>
<evidence type="ECO:0000313" key="2">
    <source>
        <dbReference type="Proteomes" id="UP000250369"/>
    </source>
</evidence>
<dbReference type="OrthoDB" id="2470084at2"/>
<dbReference type="Gene3D" id="3.40.50.150">
    <property type="entry name" value="Vaccinia Virus protein VP39"/>
    <property type="match status" value="1"/>
</dbReference>
<dbReference type="AlphaFoldDB" id="A0A329MUB1"/>
<name>A0A329MUB1_9BACL</name>
<dbReference type="RefSeq" id="WP_113029037.1">
    <property type="nucleotide sequence ID" value="NZ_QMFB01000001.1"/>
</dbReference>
<dbReference type="SUPFAM" id="SSF53335">
    <property type="entry name" value="S-adenosyl-L-methionine-dependent methyltransferases"/>
    <property type="match status" value="1"/>
</dbReference>